<dbReference type="Proteomes" id="UP000694863">
    <property type="component" value="Unplaced"/>
</dbReference>
<protein>
    <submittedName>
        <fullName evidence="2">Zinc finger protein 229</fullName>
    </submittedName>
</protein>
<dbReference type="RefSeq" id="XP_045148457.1">
    <property type="nucleotide sequence ID" value="XM_045292522.1"/>
</dbReference>
<proteinExistence type="predicted"/>
<organism evidence="1 2">
    <name type="scientific">Echinops telfairi</name>
    <name type="common">Lesser hedgehog tenrec</name>
    <dbReference type="NCBI Taxonomy" id="9371"/>
    <lineage>
        <taxon>Eukaryota</taxon>
        <taxon>Metazoa</taxon>
        <taxon>Chordata</taxon>
        <taxon>Craniata</taxon>
        <taxon>Vertebrata</taxon>
        <taxon>Euteleostomi</taxon>
        <taxon>Mammalia</taxon>
        <taxon>Eutheria</taxon>
        <taxon>Afrotheria</taxon>
        <taxon>Tenrecidae</taxon>
        <taxon>Tenrecinae</taxon>
        <taxon>Echinops</taxon>
    </lineage>
</organism>
<sequence>METLTRRHEERAIRSPAAAPSPEAAEPTSCQESLTFKDVAVVFTEDELELLNSAQRKLYRDVMLENFRNLVSTGQQPFKSDQVSHLEQDEETWVVEREIPPDPDPGDKHEEDVECLQEKELKVLLRKELSYWKIWEQVTGQLTGSLDHGGSLQGKDFQFCEGASHSQEWEGQSTQGFKIENLVDDLQGTGPIDANHQEFPSWKGVSPPATQESWTSVNEPWNYQKVTMEDTLSKCDKDEYSFSWVLHHDDHRRPEGQRPCRSDEDRHHSVNEAVLYHPNSNGFKREEGGSGILDDSNLPTHPQVHLEENSYKSQRDALPQSAYLGRHQSIPIGGASSTSGEGRQGSRKTVDPLKAQPGEKSYTCFECGKGFWRISDLHSHKKVHTGERPYVCDVCGKGFIFSSDLLIHQRVHTGEKPYKCAECGKGFSYSSVLLIHQRVHTGEKPYKCEECGKGFRCTSNLYIHQRVHTGKKPYTCDECGKGFSYSSNLRTHQRLHTGEKPYTCFECGKTFRFGSGLLSHKRVHTKEKPYRCDICGKSYSQSSHLQGHQRVHTGEKPYRCEACGKCFSQSSSLQLHLRVHTRERPYTCEKCGKSYSRSSCLRIHQRVHSK</sequence>
<name>A0AC55D9N6_ECHTE</name>
<keyword evidence="1" id="KW-1185">Reference proteome</keyword>
<evidence type="ECO:0000313" key="1">
    <source>
        <dbReference type="Proteomes" id="UP000694863"/>
    </source>
</evidence>
<gene>
    <name evidence="2" type="primary">LOC101638613</name>
</gene>
<accession>A0AC55D9N6</accession>
<evidence type="ECO:0000313" key="2">
    <source>
        <dbReference type="RefSeq" id="XP_045148457.1"/>
    </source>
</evidence>
<reference evidence="2" key="1">
    <citation type="submission" date="2025-08" db="UniProtKB">
        <authorList>
            <consortium name="RefSeq"/>
        </authorList>
    </citation>
    <scope>IDENTIFICATION</scope>
</reference>